<dbReference type="EMBL" id="BTRK01000006">
    <property type="protein sequence ID" value="GMR60258.1"/>
    <property type="molecule type" value="Genomic_DNA"/>
</dbReference>
<dbReference type="AlphaFoldDB" id="A0AAN5DB17"/>
<evidence type="ECO:0000313" key="3">
    <source>
        <dbReference type="Proteomes" id="UP001328107"/>
    </source>
</evidence>
<accession>A0AAN5DB17</accession>
<protein>
    <submittedName>
        <fullName evidence="2">Uncharacterized protein</fullName>
    </submittedName>
</protein>
<name>A0AAN5DB17_9BILA</name>
<feature type="non-terminal residue" evidence="2">
    <location>
        <position position="66"/>
    </location>
</feature>
<comment type="caution">
    <text evidence="2">The sequence shown here is derived from an EMBL/GenBank/DDBJ whole genome shotgun (WGS) entry which is preliminary data.</text>
</comment>
<reference evidence="3" key="1">
    <citation type="submission" date="2022-10" db="EMBL/GenBank/DDBJ databases">
        <title>Genome assembly of Pristionchus species.</title>
        <authorList>
            <person name="Yoshida K."/>
            <person name="Sommer R.J."/>
        </authorList>
    </citation>
    <scope>NUCLEOTIDE SEQUENCE [LARGE SCALE GENOMIC DNA]</scope>
    <source>
        <strain evidence="3">RS5460</strain>
    </source>
</reference>
<keyword evidence="3" id="KW-1185">Reference proteome</keyword>
<dbReference type="Proteomes" id="UP001328107">
    <property type="component" value="Unassembled WGS sequence"/>
</dbReference>
<organism evidence="2 3">
    <name type="scientific">Pristionchus mayeri</name>
    <dbReference type="NCBI Taxonomy" id="1317129"/>
    <lineage>
        <taxon>Eukaryota</taxon>
        <taxon>Metazoa</taxon>
        <taxon>Ecdysozoa</taxon>
        <taxon>Nematoda</taxon>
        <taxon>Chromadorea</taxon>
        <taxon>Rhabditida</taxon>
        <taxon>Rhabditina</taxon>
        <taxon>Diplogasteromorpha</taxon>
        <taxon>Diplogasteroidea</taxon>
        <taxon>Neodiplogasteridae</taxon>
        <taxon>Pristionchus</taxon>
    </lineage>
</organism>
<sequence>PLSFKTTFLFVVLNLRISIVNGLTLELRNFLLCLLLLDFLLDFLFHLLLLVLRTVLLVRHLLFRLT</sequence>
<keyword evidence="1" id="KW-1133">Transmembrane helix</keyword>
<keyword evidence="1" id="KW-0812">Transmembrane</keyword>
<evidence type="ECO:0000256" key="1">
    <source>
        <dbReference type="SAM" id="Phobius"/>
    </source>
</evidence>
<feature type="transmembrane region" description="Helical" evidence="1">
    <location>
        <begin position="30"/>
        <end position="52"/>
    </location>
</feature>
<feature type="non-terminal residue" evidence="2">
    <location>
        <position position="1"/>
    </location>
</feature>
<proteinExistence type="predicted"/>
<gene>
    <name evidence="2" type="ORF">PMAYCL1PPCAC_30453</name>
</gene>
<evidence type="ECO:0000313" key="2">
    <source>
        <dbReference type="EMBL" id="GMR60258.1"/>
    </source>
</evidence>
<keyword evidence="1" id="KW-0472">Membrane</keyword>